<comment type="caution">
    <text evidence="3">The sequence shown here is derived from an EMBL/GenBank/DDBJ whole genome shotgun (WGS) entry which is preliminary data.</text>
</comment>
<dbReference type="AlphaFoldDB" id="A0A9N9B520"/>
<dbReference type="Proteomes" id="UP000789831">
    <property type="component" value="Unassembled WGS sequence"/>
</dbReference>
<dbReference type="EMBL" id="CAJVPL010001086">
    <property type="protein sequence ID" value="CAG8551766.1"/>
    <property type="molecule type" value="Genomic_DNA"/>
</dbReference>
<keyword evidence="2" id="KW-1133">Transmembrane helix</keyword>
<feature type="region of interest" description="Disordered" evidence="1">
    <location>
        <begin position="1"/>
        <end position="24"/>
    </location>
</feature>
<name>A0A9N9B520_9GLOM</name>
<feature type="compositionally biased region" description="Basic and acidic residues" evidence="1">
    <location>
        <begin position="1"/>
        <end position="12"/>
    </location>
</feature>
<evidence type="ECO:0000256" key="1">
    <source>
        <dbReference type="SAM" id="MobiDB-lite"/>
    </source>
</evidence>
<gene>
    <name evidence="3" type="ORF">AGERDE_LOCUS6703</name>
</gene>
<feature type="region of interest" description="Disordered" evidence="1">
    <location>
        <begin position="180"/>
        <end position="226"/>
    </location>
</feature>
<keyword evidence="4" id="KW-1185">Reference proteome</keyword>
<accession>A0A9N9B520</accession>
<dbReference type="OrthoDB" id="10604501at2759"/>
<organism evidence="3 4">
    <name type="scientific">Ambispora gerdemannii</name>
    <dbReference type="NCBI Taxonomy" id="144530"/>
    <lineage>
        <taxon>Eukaryota</taxon>
        <taxon>Fungi</taxon>
        <taxon>Fungi incertae sedis</taxon>
        <taxon>Mucoromycota</taxon>
        <taxon>Glomeromycotina</taxon>
        <taxon>Glomeromycetes</taxon>
        <taxon>Archaeosporales</taxon>
        <taxon>Ambisporaceae</taxon>
        <taxon>Ambispora</taxon>
    </lineage>
</organism>
<evidence type="ECO:0000313" key="3">
    <source>
        <dbReference type="EMBL" id="CAG8551766.1"/>
    </source>
</evidence>
<feature type="compositionally biased region" description="Low complexity" evidence="1">
    <location>
        <begin position="189"/>
        <end position="216"/>
    </location>
</feature>
<sequence length="226" mass="25731">MTDRAQSHDKDSGNNAATKSAAKSTATIHTSINSLLTTTTTDDSDISDQEYDNKSITTPLLVQEQGIEVNIDNGTKNFSQATLGLLNHPYQETKAWFRRRFIFDDQFLTDYALAFVMWFTLPFLVVLVCTWDLIRYNQWTNYRSIFSGPDIIVPVCHSSKLYYHMPYYLDTQVIYNIDDEENDDDEDSTNNNVDSEQQQVTTNTNTNSANNENTDNSIMIIDGAES</sequence>
<protein>
    <submittedName>
        <fullName evidence="3">11568_t:CDS:1</fullName>
    </submittedName>
</protein>
<keyword evidence="2" id="KW-0812">Transmembrane</keyword>
<proteinExistence type="predicted"/>
<reference evidence="3" key="1">
    <citation type="submission" date="2021-06" db="EMBL/GenBank/DDBJ databases">
        <authorList>
            <person name="Kallberg Y."/>
            <person name="Tangrot J."/>
            <person name="Rosling A."/>
        </authorList>
    </citation>
    <scope>NUCLEOTIDE SEQUENCE</scope>
    <source>
        <strain evidence="3">MT106</strain>
    </source>
</reference>
<feature type="transmembrane region" description="Helical" evidence="2">
    <location>
        <begin position="111"/>
        <end position="134"/>
    </location>
</feature>
<keyword evidence="2" id="KW-0472">Membrane</keyword>
<evidence type="ECO:0000256" key="2">
    <source>
        <dbReference type="SAM" id="Phobius"/>
    </source>
</evidence>
<evidence type="ECO:0000313" key="4">
    <source>
        <dbReference type="Proteomes" id="UP000789831"/>
    </source>
</evidence>